<proteinExistence type="predicted"/>
<dbReference type="RefSeq" id="WP_386813545.1">
    <property type="nucleotide sequence ID" value="NZ_JBHTIH010000008.1"/>
</dbReference>
<name>A0ABW2YPS5_9GAMM</name>
<gene>
    <name evidence="1" type="ORF">ACFQZQ_14005</name>
</gene>
<evidence type="ECO:0000313" key="1">
    <source>
        <dbReference type="EMBL" id="MFD0740394.1"/>
    </source>
</evidence>
<accession>A0ABW2YPS5</accession>
<dbReference type="Proteomes" id="UP001597090">
    <property type="component" value="Unassembled WGS sequence"/>
</dbReference>
<protein>
    <submittedName>
        <fullName evidence="1">Uncharacterized protein</fullName>
    </submittedName>
</protein>
<sequence length="54" mass="6184">MFSLRPKPKKVASTPFSDFIRNASSAEKKKVYKVVLERATERQQRVLFQAATAK</sequence>
<evidence type="ECO:0000313" key="2">
    <source>
        <dbReference type="Proteomes" id="UP001597090"/>
    </source>
</evidence>
<comment type="caution">
    <text evidence="1">The sequence shown here is derived from an EMBL/GenBank/DDBJ whole genome shotgun (WGS) entry which is preliminary data.</text>
</comment>
<reference evidence="2" key="1">
    <citation type="journal article" date="2019" name="Int. J. Syst. Evol. Microbiol.">
        <title>The Global Catalogue of Microorganisms (GCM) 10K type strain sequencing project: providing services to taxonomists for standard genome sequencing and annotation.</title>
        <authorList>
            <consortium name="The Broad Institute Genomics Platform"/>
            <consortium name="The Broad Institute Genome Sequencing Center for Infectious Disease"/>
            <person name="Wu L."/>
            <person name="Ma J."/>
        </authorList>
    </citation>
    <scope>NUCLEOTIDE SEQUENCE [LARGE SCALE GENOMIC DNA]</scope>
    <source>
        <strain evidence="2">CCUG 55491</strain>
    </source>
</reference>
<keyword evidence="2" id="KW-1185">Reference proteome</keyword>
<dbReference type="EMBL" id="JBHTIH010000008">
    <property type="protein sequence ID" value="MFD0740394.1"/>
    <property type="molecule type" value="Genomic_DNA"/>
</dbReference>
<organism evidence="1 2">
    <name type="scientific">Lysobacter koreensis</name>
    <dbReference type="NCBI Taxonomy" id="266122"/>
    <lineage>
        <taxon>Bacteria</taxon>
        <taxon>Pseudomonadati</taxon>
        <taxon>Pseudomonadota</taxon>
        <taxon>Gammaproteobacteria</taxon>
        <taxon>Lysobacterales</taxon>
        <taxon>Lysobacteraceae</taxon>
        <taxon>Lysobacter</taxon>
    </lineage>
</organism>